<accession>A0A1G1XCL6</accession>
<reference evidence="1 2" key="1">
    <citation type="journal article" date="2016" name="Nat. Commun.">
        <title>Thousands of microbial genomes shed light on interconnected biogeochemical processes in an aquifer system.</title>
        <authorList>
            <person name="Anantharaman K."/>
            <person name="Brown C.T."/>
            <person name="Hug L.A."/>
            <person name="Sharon I."/>
            <person name="Castelle C.J."/>
            <person name="Probst A.J."/>
            <person name="Thomas B.C."/>
            <person name="Singh A."/>
            <person name="Wilkins M.J."/>
            <person name="Karaoz U."/>
            <person name="Brodie E.L."/>
            <person name="Williams K.H."/>
            <person name="Hubbard S.S."/>
            <person name="Banfield J.F."/>
        </authorList>
    </citation>
    <scope>NUCLEOTIDE SEQUENCE [LARGE SCALE GENOMIC DNA]</scope>
</reference>
<evidence type="ECO:0000313" key="2">
    <source>
        <dbReference type="Proteomes" id="UP000177941"/>
    </source>
</evidence>
<proteinExistence type="predicted"/>
<name>A0A1G1XCL6_9BACT</name>
<dbReference type="AlphaFoldDB" id="A0A1G1XCL6"/>
<comment type="caution">
    <text evidence="1">The sequence shown here is derived from an EMBL/GenBank/DDBJ whole genome shotgun (WGS) entry which is preliminary data.</text>
</comment>
<dbReference type="Proteomes" id="UP000177941">
    <property type="component" value="Unassembled WGS sequence"/>
</dbReference>
<dbReference type="EMBL" id="MHHS01000005">
    <property type="protein sequence ID" value="OGY37596.1"/>
    <property type="molecule type" value="Genomic_DNA"/>
</dbReference>
<organism evidence="1 2">
    <name type="scientific">Candidatus Andersenbacteria bacterium RIFCSPHIGHO2_12_FULL_45_11b</name>
    <dbReference type="NCBI Taxonomy" id="1797282"/>
    <lineage>
        <taxon>Bacteria</taxon>
        <taxon>Candidatus Anderseniibacteriota</taxon>
    </lineage>
</organism>
<protein>
    <submittedName>
        <fullName evidence="1">Uncharacterized protein</fullName>
    </submittedName>
</protein>
<gene>
    <name evidence="1" type="ORF">A3E36_02795</name>
</gene>
<evidence type="ECO:0000313" key="1">
    <source>
        <dbReference type="EMBL" id="OGY37596.1"/>
    </source>
</evidence>
<sequence>MTEPQLQLATMTQALQNADVYLRGVDSFLKAVDMRVQVAEHELAQKQAKHDADIAEIVRDMHAKAQEYFES</sequence>